<proteinExistence type="predicted"/>
<dbReference type="SUPFAM" id="SSF52151">
    <property type="entry name" value="FabD/lysophospholipase-like"/>
    <property type="match status" value="1"/>
</dbReference>
<accession>A0A645J3L4</accession>
<comment type="caution">
    <text evidence="2">The sequence shown here is derived from an EMBL/GenBank/DDBJ whole genome shotgun (WGS) entry which is preliminary data.</text>
</comment>
<dbReference type="InterPro" id="IPR016035">
    <property type="entry name" value="Acyl_Trfase/lysoPLipase"/>
</dbReference>
<feature type="domain" description="DUF6363" evidence="1">
    <location>
        <begin position="76"/>
        <end position="148"/>
    </location>
</feature>
<reference evidence="2" key="1">
    <citation type="submission" date="2019-08" db="EMBL/GenBank/DDBJ databases">
        <authorList>
            <person name="Kucharzyk K."/>
            <person name="Murdoch R.W."/>
            <person name="Higgins S."/>
            <person name="Loffler F."/>
        </authorList>
    </citation>
    <scope>NUCLEOTIDE SEQUENCE</scope>
</reference>
<organism evidence="2">
    <name type="scientific">bioreactor metagenome</name>
    <dbReference type="NCBI Taxonomy" id="1076179"/>
    <lineage>
        <taxon>unclassified sequences</taxon>
        <taxon>metagenomes</taxon>
        <taxon>ecological metagenomes</taxon>
    </lineage>
</organism>
<dbReference type="EMBL" id="VSSQ01121931">
    <property type="protein sequence ID" value="MPN54073.1"/>
    <property type="molecule type" value="Genomic_DNA"/>
</dbReference>
<name>A0A645J3L4_9ZZZZ</name>
<dbReference type="Pfam" id="PF19890">
    <property type="entry name" value="DUF6363"/>
    <property type="match status" value="1"/>
</dbReference>
<sequence>MKIVRASSSMPVFMQPTEYRGLSLMDGGLGEGGGIALPAAKRDGFQKFFVVLTREKGYRKAPIKSGRMLRVAYWNYPELIWALENRHNEYNRALEELRQLELEGKALLVYPETMPVSNRESNYRKLSESYSLGHTQGMRELPRWKEFLGIS</sequence>
<evidence type="ECO:0000313" key="2">
    <source>
        <dbReference type="EMBL" id="MPN54073.1"/>
    </source>
</evidence>
<evidence type="ECO:0000259" key="1">
    <source>
        <dbReference type="Pfam" id="PF19890"/>
    </source>
</evidence>
<gene>
    <name evidence="2" type="ORF">SDC9_201742</name>
</gene>
<protein>
    <recommendedName>
        <fullName evidence="1">DUF6363 domain-containing protein</fullName>
    </recommendedName>
</protein>
<dbReference type="AlphaFoldDB" id="A0A645J3L4"/>
<dbReference type="InterPro" id="IPR045943">
    <property type="entry name" value="DUF6363"/>
</dbReference>